<dbReference type="PANTHER" id="PTHR21089">
    <property type="entry name" value="SHIKIMATE DEHYDROGENASE"/>
    <property type="match status" value="1"/>
</dbReference>
<keyword evidence="5" id="KW-1185">Reference proteome</keyword>
<dbReference type="Proteomes" id="UP001216440">
    <property type="component" value="Chromosome"/>
</dbReference>
<dbReference type="Gene3D" id="3.40.50.10860">
    <property type="entry name" value="Leucine Dehydrogenase, chain A, domain 1"/>
    <property type="match status" value="1"/>
</dbReference>
<feature type="domain" description="Shikimate dehydrogenase substrate binding N-terminal" evidence="3">
    <location>
        <begin position="6"/>
        <end position="89"/>
    </location>
</feature>
<name>A0ABY8K0N5_9ACTN</name>
<dbReference type="InterPro" id="IPR013708">
    <property type="entry name" value="Shikimate_DH-bd_N"/>
</dbReference>
<dbReference type="InterPro" id="IPR022893">
    <property type="entry name" value="Shikimate_DH_fam"/>
</dbReference>
<sequence>MKLFVLLGDPIKQVKLPDLFNDRAREVGLNSLMVMTRCRADSLSDVMAGLSGAEQVTGVVVTVPHKVNVAGMCDSLGPAAEACGSVNVVRRTERGGWHGDNVDGLGFVAGLRARHRLPDHPRVDIIGGGGAGVAIAFALHAQGAEVRIGEIDADRRAAVASLLGAAGTEVQVLDRVDGHACDLVVNATPLGLSPDDPLPLDLSRTSLAPGAVVADIVMDPTRTAWLEHADRLGHATHEGRHMLAAQLEPMLDFFGETRPRSTG</sequence>
<dbReference type="InterPro" id="IPR046346">
    <property type="entry name" value="Aminoacid_DH-like_N_sf"/>
</dbReference>
<dbReference type="EMBL" id="CP121682">
    <property type="protein sequence ID" value="WGD41069.1"/>
    <property type="molecule type" value="Genomic_DNA"/>
</dbReference>
<accession>A0ABY8K0N5</accession>
<evidence type="ECO:0000259" key="3">
    <source>
        <dbReference type="Pfam" id="PF08501"/>
    </source>
</evidence>
<proteinExistence type="predicted"/>
<reference evidence="4 5" key="1">
    <citation type="submission" date="2023-03" db="EMBL/GenBank/DDBJ databases">
        <authorList>
            <person name="Mo P."/>
        </authorList>
    </citation>
    <scope>NUCLEOTIDE SEQUENCE [LARGE SCALE GENOMIC DNA]</scope>
    <source>
        <strain evidence="4 5">HUAS 5</strain>
    </source>
</reference>
<evidence type="ECO:0000256" key="2">
    <source>
        <dbReference type="ARBA" id="ARBA00023141"/>
    </source>
</evidence>
<comment type="pathway">
    <text evidence="1">Metabolic intermediate biosynthesis; chorismate biosynthesis; chorismate from D-erythrose 4-phosphate and phosphoenolpyruvate: step 4/7.</text>
</comment>
<dbReference type="Pfam" id="PF08501">
    <property type="entry name" value="Shikimate_dh_N"/>
    <property type="match status" value="1"/>
</dbReference>
<gene>
    <name evidence="4" type="ORF">PYS65_13365</name>
</gene>
<dbReference type="Gene3D" id="3.40.50.720">
    <property type="entry name" value="NAD(P)-binding Rossmann-like Domain"/>
    <property type="match status" value="1"/>
</dbReference>
<dbReference type="InterPro" id="IPR036291">
    <property type="entry name" value="NAD(P)-bd_dom_sf"/>
</dbReference>
<organism evidence="4 5">
    <name type="scientific">Streptomyces cathayae</name>
    <dbReference type="NCBI Taxonomy" id="3031124"/>
    <lineage>
        <taxon>Bacteria</taxon>
        <taxon>Bacillati</taxon>
        <taxon>Actinomycetota</taxon>
        <taxon>Actinomycetes</taxon>
        <taxon>Kitasatosporales</taxon>
        <taxon>Streptomycetaceae</taxon>
        <taxon>Streptomyces</taxon>
    </lineage>
</organism>
<dbReference type="SUPFAM" id="SSF53223">
    <property type="entry name" value="Aminoacid dehydrogenase-like, N-terminal domain"/>
    <property type="match status" value="1"/>
</dbReference>
<keyword evidence="2" id="KW-0028">Amino-acid biosynthesis</keyword>
<evidence type="ECO:0000313" key="5">
    <source>
        <dbReference type="Proteomes" id="UP001216440"/>
    </source>
</evidence>
<keyword evidence="2" id="KW-0057">Aromatic amino acid biosynthesis</keyword>
<protein>
    <submittedName>
        <fullName evidence="4">Shikimate dehydrogenase</fullName>
    </submittedName>
</protein>
<dbReference type="SUPFAM" id="SSF51735">
    <property type="entry name" value="NAD(P)-binding Rossmann-fold domains"/>
    <property type="match status" value="1"/>
</dbReference>
<dbReference type="RefSeq" id="WP_279334187.1">
    <property type="nucleotide sequence ID" value="NZ_CP121682.1"/>
</dbReference>
<evidence type="ECO:0000313" key="4">
    <source>
        <dbReference type="EMBL" id="WGD41069.1"/>
    </source>
</evidence>
<evidence type="ECO:0000256" key="1">
    <source>
        <dbReference type="ARBA" id="ARBA00004871"/>
    </source>
</evidence>
<dbReference type="PANTHER" id="PTHR21089:SF1">
    <property type="entry name" value="BIFUNCTIONAL 3-DEHYDROQUINATE DEHYDRATASE_SHIKIMATE DEHYDROGENASE, CHLOROPLASTIC"/>
    <property type="match status" value="1"/>
</dbReference>